<gene>
    <name evidence="10" type="ORF">DYE49_08735</name>
    <name evidence="9" type="ORF">HNP77_000075</name>
</gene>
<dbReference type="InterPro" id="IPR018480">
    <property type="entry name" value="PNAcMuramoyl-5peptid_Trfase_CS"/>
</dbReference>
<name>A0A840SE61_9SPIR</name>
<evidence type="ECO:0000256" key="6">
    <source>
        <dbReference type="ARBA" id="ARBA00023136"/>
    </source>
</evidence>
<keyword evidence="2" id="KW-0997">Cell inner membrane</keyword>
<feature type="transmembrane region" description="Helical" evidence="8">
    <location>
        <begin position="122"/>
        <end position="143"/>
    </location>
</feature>
<feature type="transmembrane region" description="Helical" evidence="8">
    <location>
        <begin position="163"/>
        <end position="182"/>
    </location>
</feature>
<dbReference type="GO" id="GO:0005886">
    <property type="term" value="C:plasma membrane"/>
    <property type="evidence" value="ECO:0007669"/>
    <property type="project" value="TreeGrafter"/>
</dbReference>
<evidence type="ECO:0000256" key="7">
    <source>
        <dbReference type="PIRSR" id="PIRSR600715-1"/>
    </source>
</evidence>
<dbReference type="RefSeq" id="WP_184651179.1">
    <property type="nucleotide sequence ID" value="NZ_JACHFR010000001.1"/>
</dbReference>
<evidence type="ECO:0000313" key="9">
    <source>
        <dbReference type="EMBL" id="MBB5217731.1"/>
    </source>
</evidence>
<evidence type="ECO:0000256" key="8">
    <source>
        <dbReference type="SAM" id="Phobius"/>
    </source>
</evidence>
<feature type="transmembrane region" description="Helical" evidence="8">
    <location>
        <begin position="355"/>
        <end position="375"/>
    </location>
</feature>
<feature type="transmembrane region" description="Helical" evidence="8">
    <location>
        <begin position="289"/>
        <end position="320"/>
    </location>
</feature>
<dbReference type="PANTHER" id="PTHR22926:SF5">
    <property type="entry name" value="PHOSPHO-N-ACETYLMURAMOYL-PENTAPEPTIDE-TRANSFERASE HOMOLOG"/>
    <property type="match status" value="1"/>
</dbReference>
<dbReference type="GO" id="GO:0071555">
    <property type="term" value="P:cell wall organization"/>
    <property type="evidence" value="ECO:0007669"/>
    <property type="project" value="TreeGrafter"/>
</dbReference>
<dbReference type="Proteomes" id="UP000593591">
    <property type="component" value="Chromosome"/>
</dbReference>
<dbReference type="GO" id="GO:0016780">
    <property type="term" value="F:phosphotransferase activity, for other substituted phosphate groups"/>
    <property type="evidence" value="ECO:0007669"/>
    <property type="project" value="InterPro"/>
</dbReference>
<dbReference type="GO" id="GO:0044038">
    <property type="term" value="P:cell wall macromolecule biosynthetic process"/>
    <property type="evidence" value="ECO:0007669"/>
    <property type="project" value="TreeGrafter"/>
</dbReference>
<keyword evidence="2" id="KW-1003">Cell membrane</keyword>
<evidence type="ECO:0000256" key="1">
    <source>
        <dbReference type="ARBA" id="ARBA00004141"/>
    </source>
</evidence>
<feature type="binding site" evidence="7">
    <location>
        <position position="186"/>
    </location>
    <ligand>
        <name>Mg(2+)</name>
        <dbReference type="ChEBI" id="CHEBI:18420"/>
    </ligand>
</feature>
<sequence>MLYYLGIFFGTDAFQNTPLRLFRMYSVLIVIALYAGFLSVRYLLPLFYKYLPSDRGRDFTLSKEVSKGKPTGAGVFFVTVFVILSFLLIPLNYLTGGILFLTWCMMLTGYLDDRSEKGWGEYIKAFLDFVIVTAMAIIMAHALKQSSPDGQIHFWFPFIKSPVAVPAWLYVIITIILLWVSVNTTNCTDGVDGLSSSLVLIGLLIMGTIFYILLGHANIAASLHVPQVIFDGDHLGPYFNGKEKLGLHLGAHLSVMCFSFAGVVMGYLWHNSYPSSVLMGDAGSRALGFFTGVCVLLSGNPLMFLATSTIICINGGLGLLKVALKRFLHISILTNIRFPLHDHMRKNHGWSPTQVLIKFMLIQIMISIAVLGIFFKIR</sequence>
<accession>A0A840SE61</accession>
<dbReference type="EC" id="2.7.8.13" evidence="9"/>
<keyword evidence="3 9" id="KW-0808">Transferase</keyword>
<keyword evidence="4 8" id="KW-0812">Transmembrane</keyword>
<dbReference type="PROSITE" id="PS01348">
    <property type="entry name" value="MRAY_2"/>
    <property type="match status" value="1"/>
</dbReference>
<keyword evidence="7" id="KW-0460">Magnesium</keyword>
<dbReference type="Proteomes" id="UP000578697">
    <property type="component" value="Unassembled WGS sequence"/>
</dbReference>
<evidence type="ECO:0000313" key="11">
    <source>
        <dbReference type="Proteomes" id="UP000578697"/>
    </source>
</evidence>
<feature type="transmembrane region" description="Helical" evidence="8">
    <location>
        <begin position="72"/>
        <end position="102"/>
    </location>
</feature>
<evidence type="ECO:0000313" key="12">
    <source>
        <dbReference type="Proteomes" id="UP000593591"/>
    </source>
</evidence>
<evidence type="ECO:0000256" key="4">
    <source>
        <dbReference type="ARBA" id="ARBA00022692"/>
    </source>
</evidence>
<comment type="cofactor">
    <cofactor evidence="7">
        <name>Mg(2+)</name>
        <dbReference type="ChEBI" id="CHEBI:18420"/>
    </cofactor>
</comment>
<feature type="transmembrane region" description="Helical" evidence="8">
    <location>
        <begin position="24"/>
        <end position="51"/>
    </location>
</feature>
<reference evidence="9 11" key="2">
    <citation type="submission" date="2020-08" db="EMBL/GenBank/DDBJ databases">
        <title>Genomic Encyclopedia of Type Strains, Phase IV (KMG-IV): sequencing the most valuable type-strain genomes for metagenomic binning, comparative biology and taxonomic classification.</title>
        <authorList>
            <person name="Goeker M."/>
        </authorList>
    </citation>
    <scope>NUCLEOTIDE SEQUENCE [LARGE SCALE GENOMIC DNA]</scope>
    <source>
        <strain evidence="9 11">DSM 103679</strain>
    </source>
</reference>
<keyword evidence="6 8" id="KW-0472">Membrane</keyword>
<dbReference type="KEGG" id="trc:DYE49_08735"/>
<feature type="transmembrane region" description="Helical" evidence="8">
    <location>
        <begin position="249"/>
        <end position="269"/>
    </location>
</feature>
<evidence type="ECO:0000256" key="3">
    <source>
        <dbReference type="ARBA" id="ARBA00022679"/>
    </source>
</evidence>
<organism evidence="9 11">
    <name type="scientific">Treponema rectale</name>
    <dbReference type="NCBI Taxonomy" id="744512"/>
    <lineage>
        <taxon>Bacteria</taxon>
        <taxon>Pseudomonadati</taxon>
        <taxon>Spirochaetota</taxon>
        <taxon>Spirochaetia</taxon>
        <taxon>Spirochaetales</taxon>
        <taxon>Treponemataceae</taxon>
        <taxon>Treponema</taxon>
    </lineage>
</organism>
<keyword evidence="7" id="KW-0479">Metal-binding</keyword>
<keyword evidence="11" id="KW-1185">Reference proteome</keyword>
<dbReference type="EMBL" id="JACHFR010000001">
    <property type="protein sequence ID" value="MBB5217731.1"/>
    <property type="molecule type" value="Genomic_DNA"/>
</dbReference>
<evidence type="ECO:0000313" key="10">
    <source>
        <dbReference type="EMBL" id="QOS40539.1"/>
    </source>
</evidence>
<dbReference type="InterPro" id="IPR000715">
    <property type="entry name" value="Glycosyl_transferase_4"/>
</dbReference>
<evidence type="ECO:0000256" key="5">
    <source>
        <dbReference type="ARBA" id="ARBA00022989"/>
    </source>
</evidence>
<proteinExistence type="predicted"/>
<dbReference type="EMBL" id="CP031517">
    <property type="protein sequence ID" value="QOS40539.1"/>
    <property type="molecule type" value="Genomic_DNA"/>
</dbReference>
<dbReference type="AlphaFoldDB" id="A0A840SE61"/>
<comment type="subcellular location">
    <subcellularLocation>
        <location evidence="1">Membrane</location>
        <topology evidence="1">Multi-pass membrane protein</topology>
    </subcellularLocation>
</comment>
<dbReference type="Pfam" id="PF00953">
    <property type="entry name" value="Glycos_transf_4"/>
    <property type="match status" value="1"/>
</dbReference>
<dbReference type="PANTHER" id="PTHR22926">
    <property type="entry name" value="PHOSPHO-N-ACETYLMURAMOYL-PENTAPEPTIDE-TRANSFERASE"/>
    <property type="match status" value="1"/>
</dbReference>
<feature type="binding site" evidence="7">
    <location>
        <position position="281"/>
    </location>
    <ligand>
        <name>Mg(2+)</name>
        <dbReference type="ChEBI" id="CHEBI:18420"/>
    </ligand>
</feature>
<feature type="transmembrane region" description="Helical" evidence="8">
    <location>
        <begin position="194"/>
        <end position="214"/>
    </location>
</feature>
<reference evidence="10 12" key="1">
    <citation type="submission" date="2018-08" db="EMBL/GenBank/DDBJ databases">
        <title>The first complete genome of Treponema rectale (CHPAT), a commensal spirochete of the bovine rectum.</title>
        <authorList>
            <person name="Staton G.J."/>
            <person name="Clegg S.R."/>
            <person name="Carter S.D."/>
            <person name="Radford A.D."/>
            <person name="Darby A."/>
            <person name="Hall N."/>
            <person name="Birtles R.J."/>
            <person name="Evans N.J."/>
        </authorList>
    </citation>
    <scope>NUCLEOTIDE SEQUENCE [LARGE SCALE GENOMIC DNA]</scope>
    <source>
        <strain evidence="10 12">CHPA</strain>
    </source>
</reference>
<dbReference type="GO" id="GO:0046872">
    <property type="term" value="F:metal ion binding"/>
    <property type="evidence" value="ECO:0007669"/>
    <property type="project" value="UniProtKB-KW"/>
</dbReference>
<protein>
    <submittedName>
        <fullName evidence="9">Phospho-N-acetylmuramoyl-pentapeptide-transferase</fullName>
        <ecNumber evidence="9">2.7.8.13</ecNumber>
    </submittedName>
</protein>
<evidence type="ECO:0000256" key="2">
    <source>
        <dbReference type="ARBA" id="ARBA00022519"/>
    </source>
</evidence>
<keyword evidence="5 8" id="KW-1133">Transmembrane helix</keyword>